<dbReference type="STRING" id="1149755.A0A2J6RRF1"/>
<dbReference type="InterPro" id="IPR056632">
    <property type="entry name" value="DUF7730"/>
</dbReference>
<dbReference type="PANTHER" id="PTHR38790">
    <property type="entry name" value="2EXR DOMAIN-CONTAINING PROTEIN-RELATED"/>
    <property type="match status" value="1"/>
</dbReference>
<protein>
    <recommendedName>
        <fullName evidence="1">DUF7730 domain-containing protein</fullName>
    </recommendedName>
</protein>
<evidence type="ECO:0000313" key="2">
    <source>
        <dbReference type="EMBL" id="PMD41087.1"/>
    </source>
</evidence>
<keyword evidence="3" id="KW-1185">Reference proteome</keyword>
<name>A0A2J6RRF1_HYAVF</name>
<feature type="domain" description="DUF7730" evidence="1">
    <location>
        <begin position="75"/>
        <end position="264"/>
    </location>
</feature>
<dbReference type="AlphaFoldDB" id="A0A2J6RRF1"/>
<organism evidence="2 3">
    <name type="scientific">Hyaloscypha variabilis (strain UAMH 11265 / GT02V1 / F)</name>
    <name type="common">Meliniomyces variabilis</name>
    <dbReference type="NCBI Taxonomy" id="1149755"/>
    <lineage>
        <taxon>Eukaryota</taxon>
        <taxon>Fungi</taxon>
        <taxon>Dikarya</taxon>
        <taxon>Ascomycota</taxon>
        <taxon>Pezizomycotina</taxon>
        <taxon>Leotiomycetes</taxon>
        <taxon>Helotiales</taxon>
        <taxon>Hyaloscyphaceae</taxon>
        <taxon>Hyaloscypha</taxon>
        <taxon>Hyaloscypha variabilis</taxon>
    </lineage>
</organism>
<accession>A0A2J6RRF1</accession>
<dbReference type="Proteomes" id="UP000235786">
    <property type="component" value="Unassembled WGS sequence"/>
</dbReference>
<dbReference type="OrthoDB" id="4757095at2759"/>
<gene>
    <name evidence="2" type="ORF">L207DRAFT_581539</name>
</gene>
<evidence type="ECO:0000313" key="3">
    <source>
        <dbReference type="Proteomes" id="UP000235786"/>
    </source>
</evidence>
<reference evidence="2 3" key="1">
    <citation type="submission" date="2016-04" db="EMBL/GenBank/DDBJ databases">
        <title>A degradative enzymes factory behind the ericoid mycorrhizal symbiosis.</title>
        <authorList>
            <consortium name="DOE Joint Genome Institute"/>
            <person name="Martino E."/>
            <person name="Morin E."/>
            <person name="Grelet G."/>
            <person name="Kuo A."/>
            <person name="Kohler A."/>
            <person name="Daghino S."/>
            <person name="Barry K."/>
            <person name="Choi C."/>
            <person name="Cichocki N."/>
            <person name="Clum A."/>
            <person name="Copeland A."/>
            <person name="Hainaut M."/>
            <person name="Haridas S."/>
            <person name="Labutti K."/>
            <person name="Lindquist E."/>
            <person name="Lipzen A."/>
            <person name="Khouja H.-R."/>
            <person name="Murat C."/>
            <person name="Ohm R."/>
            <person name="Olson A."/>
            <person name="Spatafora J."/>
            <person name="Veneault-Fourrey C."/>
            <person name="Henrissat B."/>
            <person name="Grigoriev I."/>
            <person name="Martin F."/>
            <person name="Perotto S."/>
        </authorList>
    </citation>
    <scope>NUCLEOTIDE SEQUENCE [LARGE SCALE GENOMIC DNA]</scope>
    <source>
        <strain evidence="2 3">F</strain>
    </source>
</reference>
<dbReference type="EMBL" id="KZ613944">
    <property type="protein sequence ID" value="PMD41087.1"/>
    <property type="molecule type" value="Genomic_DNA"/>
</dbReference>
<evidence type="ECO:0000259" key="1">
    <source>
        <dbReference type="Pfam" id="PF24864"/>
    </source>
</evidence>
<dbReference type="PANTHER" id="PTHR38790:SF9">
    <property type="entry name" value="F-BOX DOMAIN-CONTAINING PROTEIN"/>
    <property type="match status" value="1"/>
</dbReference>
<sequence length="280" mass="32913">MPRSLLQNLYPDRQQAGRQILQYAAWAILGTCSKLMPDLHWEEYDPRDGYIRTTPLPKALKTKRKRRLIEISEMNSQSPLLGLPREIRDMIWRYVVGGKQIHWRIEARKLTGKVCWSENELCYSQCLAWLWKGPGPQPVIGVMGVLLSCRQTYSETIELVHSQNTFDTTQADVIAFLPRLLLPESFNAIRNIQLLLSVWMPPSYPQNYDPSMPLEKLEKAKKNEHYYRKIWNAIWKNFTEMESLVNVRVEINVPWRLQYLWEAKEFDPGRLEAATVPWKV</sequence>
<proteinExistence type="predicted"/>
<dbReference type="Pfam" id="PF24864">
    <property type="entry name" value="DUF7730"/>
    <property type="match status" value="1"/>
</dbReference>